<evidence type="ECO:0000313" key="2">
    <source>
        <dbReference type="EMBL" id="GIN96737.1"/>
    </source>
</evidence>
<dbReference type="Gene3D" id="3.10.450.420">
    <property type="match status" value="1"/>
</dbReference>
<feature type="signal peptide" evidence="1">
    <location>
        <begin position="1"/>
        <end position="18"/>
    </location>
</feature>
<dbReference type="InterPro" id="IPR028994">
    <property type="entry name" value="Integrin_alpha_N"/>
</dbReference>
<dbReference type="Pfam" id="PF16800">
    <property type="entry name" value="Endopep_inhib"/>
    <property type="match status" value="1"/>
</dbReference>
<proteinExistence type="predicted"/>
<protein>
    <submittedName>
        <fullName evidence="2">Uncharacterized protein</fullName>
    </submittedName>
</protein>
<dbReference type="RefSeq" id="WP_213020596.1">
    <property type="nucleotide sequence ID" value="NZ_BORJ01000006.1"/>
</dbReference>
<gene>
    <name evidence="2" type="ORF">J6TS1_26070</name>
</gene>
<organism evidence="2 3">
    <name type="scientific">Siminovitchia terrae</name>
    <name type="common">Bacillus terrae</name>
    <dbReference type="NCBI Taxonomy" id="1914933"/>
    <lineage>
        <taxon>Bacteria</taxon>
        <taxon>Bacillati</taxon>
        <taxon>Bacillota</taxon>
        <taxon>Bacilli</taxon>
        <taxon>Bacillales</taxon>
        <taxon>Bacillaceae</taxon>
        <taxon>Siminovitchia</taxon>
    </lineage>
</organism>
<comment type="caution">
    <text evidence="2">The sequence shown here is derived from an EMBL/GenBank/DDBJ whole genome shotgun (WGS) entry which is preliminary data.</text>
</comment>
<sequence>MKKRLVSYIFLAAASMLAAGCNILPEPGSLIQVPKQAVAGAANSEDINSIAKRFLPKGTVLATPNSPVQSKPVLTADFDQDGREEAVVFYQSKNNSGPVGMFVLKKVGDKWEKVFAKKGTGYEISWASASDVTGDGKNELLVGWKIGSFAGSTLEIFTWRKDGLDQMAKVNYHELDLVQIDNDPKARLAVWKKDGNDIYDVDLLEWKGKTLQSDKHHYPSYFPEVVKYYQRRTVAVPDASYYWYYLAEALLKANLPEQALTAVDKGMSFNMVVPSYDQFTELRDKIERKLALAGNQDLVLEVRNAGITMEIPREIAPYITYEEKAMDMAGYEVSVFVSAASGKKILFTIEIYSKDIHVPENDSKLERIAESEQFIYFARKPESSPNGGGIYEKSHALVDKMISNVRPGFVYPTFTNLENDLIVQQVKEAADKYAYVTSGGKMTEGIIETFTKNGMEYRYMGPELNTKEKLVGYLSESYTPGTIRSYILRASLIEQEGKLAQPNVDGGSLLNYENAVIVRRKDNGMEKEFDLKVSLGNSLSFEYVHVVFSKTKDGWRISSDLGTF</sequence>
<keyword evidence="1" id="KW-0732">Signal</keyword>
<dbReference type="SUPFAM" id="SSF69318">
    <property type="entry name" value="Integrin alpha N-terminal domain"/>
    <property type="match status" value="1"/>
</dbReference>
<evidence type="ECO:0000313" key="3">
    <source>
        <dbReference type="Proteomes" id="UP000680670"/>
    </source>
</evidence>
<dbReference type="InterPro" id="IPR053749">
    <property type="entry name" value="TA_system-associated_sf"/>
</dbReference>
<keyword evidence="3" id="KW-1185">Reference proteome</keyword>
<dbReference type="Proteomes" id="UP000680670">
    <property type="component" value="Unassembled WGS sequence"/>
</dbReference>
<dbReference type="InterPro" id="IPR031841">
    <property type="entry name" value="Endopep_inhib"/>
</dbReference>
<dbReference type="EMBL" id="BORJ01000006">
    <property type="protein sequence ID" value="GIN96737.1"/>
    <property type="molecule type" value="Genomic_DNA"/>
</dbReference>
<evidence type="ECO:0000256" key="1">
    <source>
        <dbReference type="SAM" id="SignalP"/>
    </source>
</evidence>
<reference evidence="2 3" key="1">
    <citation type="submission" date="2021-03" db="EMBL/GenBank/DDBJ databases">
        <title>Antimicrobial resistance genes in bacteria isolated from Japanese honey, and their potential for conferring macrolide and lincosamide resistance in the American foulbrood pathogen Paenibacillus larvae.</title>
        <authorList>
            <person name="Okamoto M."/>
            <person name="Kumagai M."/>
            <person name="Kanamori H."/>
            <person name="Takamatsu D."/>
        </authorList>
    </citation>
    <scope>NUCLEOTIDE SEQUENCE [LARGE SCALE GENOMIC DNA]</scope>
    <source>
        <strain evidence="2 3">J6TS1</strain>
    </source>
</reference>
<dbReference type="PROSITE" id="PS51257">
    <property type="entry name" value="PROKAR_LIPOPROTEIN"/>
    <property type="match status" value="1"/>
</dbReference>
<name>A0ABQ4KXI4_SIMTE</name>
<feature type="chain" id="PRO_5047243414" evidence="1">
    <location>
        <begin position="19"/>
        <end position="564"/>
    </location>
</feature>
<accession>A0ABQ4KXI4</accession>